<reference evidence="1 2" key="1">
    <citation type="submission" date="2023-07" db="EMBL/GenBank/DDBJ databases">
        <title>Genomic Encyclopedia of Type Strains, Phase IV (KMG-IV): sequencing the most valuable type-strain genomes for metagenomic binning, comparative biology and taxonomic classification.</title>
        <authorList>
            <person name="Goeker M."/>
        </authorList>
    </citation>
    <scope>NUCLEOTIDE SEQUENCE [LARGE SCALE GENOMIC DNA]</scope>
    <source>
        <strain evidence="1 2">DSM 17273</strain>
    </source>
</reference>
<dbReference type="EMBL" id="JAVDQI010000001">
    <property type="protein sequence ID" value="MDR6221570.1"/>
    <property type="molecule type" value="Genomic_DNA"/>
</dbReference>
<organism evidence="1 2">
    <name type="scientific">Methanococcoides alaskense</name>
    <dbReference type="NCBI Taxonomy" id="325778"/>
    <lineage>
        <taxon>Archaea</taxon>
        <taxon>Methanobacteriati</taxon>
        <taxon>Methanobacteriota</taxon>
        <taxon>Stenosarchaea group</taxon>
        <taxon>Methanomicrobia</taxon>
        <taxon>Methanosarcinales</taxon>
        <taxon>Methanosarcinaceae</taxon>
        <taxon>Methanococcoides</taxon>
    </lineage>
</organism>
<proteinExistence type="predicted"/>
<name>A0AA90Z5N8_9EURY</name>
<dbReference type="Proteomes" id="UP001185015">
    <property type="component" value="Unassembled WGS sequence"/>
</dbReference>
<sequence>MSSDISDPQSFFEEIKQQDSNMNRLASKLLIHFKNPTIENEDFTRIVESVKTNQKQLKIEETQMYAVTISALDRLMVACNGASPHMLSGRVYEKIPFVDLFNDFLYSEHILISPEGSSLSSEQAETILCSVPTRSQRLDRWTGWVQMESEEVIQDVQEILTKYLDKMLLYELLFEANCKARAQDWKSAFIQMTMAFESAIWLILDFEFRKKYQ</sequence>
<protein>
    <submittedName>
        <fullName evidence="1">Uncharacterized protein</fullName>
    </submittedName>
</protein>
<comment type="caution">
    <text evidence="1">The sequence shown here is derived from an EMBL/GenBank/DDBJ whole genome shotgun (WGS) entry which is preliminary data.</text>
</comment>
<dbReference type="AlphaFoldDB" id="A0AA90Z5N8"/>
<dbReference type="RefSeq" id="WP_270096607.1">
    <property type="nucleotide sequence ID" value="NZ_JAQFFK010000003.1"/>
</dbReference>
<keyword evidence="2" id="KW-1185">Reference proteome</keyword>
<accession>A0AA90Z5N8</accession>
<evidence type="ECO:0000313" key="1">
    <source>
        <dbReference type="EMBL" id="MDR6221570.1"/>
    </source>
</evidence>
<evidence type="ECO:0000313" key="2">
    <source>
        <dbReference type="Proteomes" id="UP001185015"/>
    </source>
</evidence>
<gene>
    <name evidence="1" type="ORF">J2750_000002</name>
</gene>